<dbReference type="RefSeq" id="WP_161081903.1">
    <property type="nucleotide sequence ID" value="NZ_WWCX01000001.1"/>
</dbReference>
<evidence type="ECO:0000313" key="1">
    <source>
        <dbReference type="EMBL" id="MYM92644.1"/>
    </source>
</evidence>
<reference evidence="1" key="1">
    <citation type="submission" date="2019-12" db="EMBL/GenBank/DDBJ databases">
        <title>Novel species isolated from a subtropical stream in China.</title>
        <authorList>
            <person name="Lu H."/>
        </authorList>
    </citation>
    <scope>NUCLEOTIDE SEQUENCE [LARGE SCALE GENOMIC DNA]</scope>
    <source>
        <strain evidence="1">FT81W</strain>
    </source>
</reference>
<dbReference type="EMBL" id="WWCX01000001">
    <property type="protein sequence ID" value="MYM92644.1"/>
    <property type="molecule type" value="Genomic_DNA"/>
</dbReference>
<protein>
    <submittedName>
        <fullName evidence="1">Uncharacterized protein</fullName>
    </submittedName>
</protein>
<accession>A0A845GEC2</accession>
<name>A0A845GEC2_9BURK</name>
<comment type="caution">
    <text evidence="1">The sequence shown here is derived from an EMBL/GenBank/DDBJ whole genome shotgun (WGS) entry which is preliminary data.</text>
</comment>
<proteinExistence type="predicted"/>
<dbReference type="Proteomes" id="UP000447355">
    <property type="component" value="Unassembled WGS sequence"/>
</dbReference>
<gene>
    <name evidence="1" type="ORF">GTP90_02075</name>
</gene>
<evidence type="ECO:0000313" key="2">
    <source>
        <dbReference type="Proteomes" id="UP000447355"/>
    </source>
</evidence>
<sequence>MELTDAQRRVLQWIGNGWTTEPGGGARVLVNGKRICNTDTMMALARAGLAVKDDRGCWSATGKGKSVAGQLSL</sequence>
<organism evidence="1 2">
    <name type="scientific">Duganella vulcania</name>
    <dbReference type="NCBI Taxonomy" id="2692166"/>
    <lineage>
        <taxon>Bacteria</taxon>
        <taxon>Pseudomonadati</taxon>
        <taxon>Pseudomonadota</taxon>
        <taxon>Betaproteobacteria</taxon>
        <taxon>Burkholderiales</taxon>
        <taxon>Oxalobacteraceae</taxon>
        <taxon>Telluria group</taxon>
        <taxon>Duganella</taxon>
    </lineage>
</organism>
<dbReference type="AlphaFoldDB" id="A0A845GEC2"/>